<protein>
    <submittedName>
        <fullName evidence="2">Uncharacterized protein LOC113471346</fullName>
    </submittedName>
</protein>
<gene>
    <name evidence="2" type="primary">LOC113471346</name>
</gene>
<dbReference type="RefSeq" id="XP_026686239.1">
    <property type="nucleotide sequence ID" value="XM_026830438.1"/>
</dbReference>
<evidence type="ECO:0000313" key="2">
    <source>
        <dbReference type="RefSeq" id="XP_026686239.1"/>
    </source>
</evidence>
<reference evidence="2" key="1">
    <citation type="submission" date="2025-08" db="UniProtKB">
        <authorList>
            <consortium name="RefSeq"/>
        </authorList>
    </citation>
    <scope>IDENTIFICATION</scope>
</reference>
<dbReference type="AlphaFoldDB" id="A0A3Q0JCT2"/>
<dbReference type="KEGG" id="dci:113471346"/>
<organism evidence="1 2">
    <name type="scientific">Diaphorina citri</name>
    <name type="common">Asian citrus psyllid</name>
    <dbReference type="NCBI Taxonomy" id="121845"/>
    <lineage>
        <taxon>Eukaryota</taxon>
        <taxon>Metazoa</taxon>
        <taxon>Ecdysozoa</taxon>
        <taxon>Arthropoda</taxon>
        <taxon>Hexapoda</taxon>
        <taxon>Insecta</taxon>
        <taxon>Pterygota</taxon>
        <taxon>Neoptera</taxon>
        <taxon>Paraneoptera</taxon>
        <taxon>Hemiptera</taxon>
        <taxon>Sternorrhyncha</taxon>
        <taxon>Psylloidea</taxon>
        <taxon>Psyllidae</taxon>
        <taxon>Diaphorininae</taxon>
        <taxon>Diaphorina</taxon>
    </lineage>
</organism>
<accession>A0A3Q0JCT2</accession>
<keyword evidence="1" id="KW-1185">Reference proteome</keyword>
<name>A0A3Q0JCT2_DIACI</name>
<proteinExistence type="predicted"/>
<dbReference type="PaxDb" id="121845-A0A3Q0JCT2"/>
<evidence type="ECO:0000313" key="1">
    <source>
        <dbReference type="Proteomes" id="UP000079169"/>
    </source>
</evidence>
<dbReference type="Proteomes" id="UP000079169">
    <property type="component" value="Unplaced"/>
</dbReference>
<sequence length="199" mass="22879">MTLRNLDVCAPPGTLEFSDCIELRKLSSMNFFKLALNINSIPDRMTRSPKFNYFSWLTLSSAPFSLSLSCLFSPLISTPGCVDRSEFEELFSTYRLPLDPIADPDIQVLTEWEQRFDSDDSLDQQRASADFTTTLIHTYPCQYFLQHSDFIKIVMKKLDDVSSINTVKHVLDCLESCVLNIDEQIRSEKYMIPYQVSTD</sequence>
<dbReference type="GeneID" id="113471346"/>